<name>A0AAV0BYB5_9ASTE</name>
<feature type="compositionally biased region" description="Basic and acidic residues" evidence="1">
    <location>
        <begin position="1"/>
        <end position="11"/>
    </location>
</feature>
<feature type="compositionally biased region" description="Low complexity" evidence="1">
    <location>
        <begin position="51"/>
        <end position="67"/>
    </location>
</feature>
<gene>
    <name evidence="2" type="ORF">CEPIT_LOCUS407</name>
</gene>
<organism evidence="2 3">
    <name type="scientific">Cuscuta epithymum</name>
    <dbReference type="NCBI Taxonomy" id="186058"/>
    <lineage>
        <taxon>Eukaryota</taxon>
        <taxon>Viridiplantae</taxon>
        <taxon>Streptophyta</taxon>
        <taxon>Embryophyta</taxon>
        <taxon>Tracheophyta</taxon>
        <taxon>Spermatophyta</taxon>
        <taxon>Magnoliopsida</taxon>
        <taxon>eudicotyledons</taxon>
        <taxon>Gunneridae</taxon>
        <taxon>Pentapetalae</taxon>
        <taxon>asterids</taxon>
        <taxon>lamiids</taxon>
        <taxon>Solanales</taxon>
        <taxon>Convolvulaceae</taxon>
        <taxon>Cuscuteae</taxon>
        <taxon>Cuscuta</taxon>
        <taxon>Cuscuta subgen. Cuscuta</taxon>
    </lineage>
</organism>
<feature type="compositionally biased region" description="Acidic residues" evidence="1">
    <location>
        <begin position="163"/>
        <end position="177"/>
    </location>
</feature>
<sequence>MAAESKIRPGDELPSASSDEDATSSGEDATSSGEDATSSDEEEKVSKQEEQIVQPQQPESESEYSSSSEEEDEGKAPQAPPVVNPTLGQKPQSSSESSDEESDSDSDSLECQPLPSASGFTTLPHVTSSQKVPESSMPPPGKRALDAEEEDSKKSKKSKYAEEDLSPEGMESADDQVSNDDNQIASVIGGIVKSLGNDNNITDTPNAVEIYGQAGLKGNDEQTAQVEKVKNVEPKYPHFFKCINKEYYPMFADAALDMIKEKVNLMESSKVAEMEEKWSKVWEEQLEICAKAADLVALQTRLVHEAMKK</sequence>
<feature type="region of interest" description="Disordered" evidence="1">
    <location>
        <begin position="1"/>
        <end position="177"/>
    </location>
</feature>
<evidence type="ECO:0000313" key="3">
    <source>
        <dbReference type="Proteomes" id="UP001152523"/>
    </source>
</evidence>
<feature type="compositionally biased region" description="Polar residues" evidence="1">
    <location>
        <begin position="23"/>
        <end position="36"/>
    </location>
</feature>
<evidence type="ECO:0000313" key="2">
    <source>
        <dbReference type="EMBL" id="CAH9052685.1"/>
    </source>
</evidence>
<dbReference type="EMBL" id="CAMAPF010000005">
    <property type="protein sequence ID" value="CAH9052685.1"/>
    <property type="molecule type" value="Genomic_DNA"/>
</dbReference>
<evidence type="ECO:0000256" key="1">
    <source>
        <dbReference type="SAM" id="MobiDB-lite"/>
    </source>
</evidence>
<dbReference type="AlphaFoldDB" id="A0AAV0BYB5"/>
<keyword evidence="3" id="KW-1185">Reference proteome</keyword>
<accession>A0AAV0BYB5</accession>
<reference evidence="2" key="1">
    <citation type="submission" date="2022-07" db="EMBL/GenBank/DDBJ databases">
        <authorList>
            <person name="Macas J."/>
            <person name="Novak P."/>
            <person name="Neumann P."/>
        </authorList>
    </citation>
    <scope>NUCLEOTIDE SEQUENCE</scope>
</reference>
<dbReference type="Proteomes" id="UP001152523">
    <property type="component" value="Unassembled WGS sequence"/>
</dbReference>
<comment type="caution">
    <text evidence="2">The sequence shown here is derived from an EMBL/GenBank/DDBJ whole genome shotgun (WGS) entry which is preliminary data.</text>
</comment>
<feature type="compositionally biased region" description="Acidic residues" evidence="1">
    <location>
        <begin position="97"/>
        <end position="108"/>
    </location>
</feature>
<feature type="compositionally biased region" description="Polar residues" evidence="1">
    <location>
        <begin position="118"/>
        <end position="133"/>
    </location>
</feature>
<proteinExistence type="predicted"/>
<protein>
    <submittedName>
        <fullName evidence="2">Uncharacterized protein</fullName>
    </submittedName>
</protein>